<dbReference type="Pfam" id="PF08997">
    <property type="entry name" value="UCR_6-4kD"/>
    <property type="match status" value="1"/>
</dbReference>
<keyword evidence="2" id="KW-1185">Reference proteome</keyword>
<protein>
    <submittedName>
        <fullName evidence="1">Cytochrome b-c1 complex subunit 10</fullName>
    </submittedName>
</protein>
<evidence type="ECO:0000313" key="1">
    <source>
        <dbReference type="EMBL" id="KFO53554.1"/>
    </source>
</evidence>
<dbReference type="EMBL" id="KK717975">
    <property type="protein sequence ID" value="KFO53554.1"/>
    <property type="molecule type" value="Genomic_DNA"/>
</dbReference>
<accession>A0A091EAT5</accession>
<gene>
    <name evidence="1" type="ORF">N302_02413</name>
</gene>
<dbReference type="GO" id="GO:0006122">
    <property type="term" value="P:mitochondrial electron transport, ubiquinol to cytochrome c"/>
    <property type="evidence" value="ECO:0007669"/>
    <property type="project" value="InterPro"/>
</dbReference>
<dbReference type="InterPro" id="IPR029027">
    <property type="entry name" value="Single_a-helix_sf"/>
</dbReference>
<dbReference type="InterPro" id="IPR015089">
    <property type="entry name" value="UQCR"/>
</dbReference>
<reference evidence="1 2" key="1">
    <citation type="submission" date="2014-04" db="EMBL/GenBank/DDBJ databases">
        <title>Genome evolution of avian class.</title>
        <authorList>
            <person name="Zhang G."/>
            <person name="Li C."/>
        </authorList>
    </citation>
    <scope>NUCLEOTIDE SEQUENCE [LARGE SCALE GENOMIC DNA]</scope>
    <source>
        <strain evidence="1">BGI_N302</strain>
    </source>
</reference>
<feature type="non-terminal residue" evidence="1">
    <location>
        <position position="1"/>
    </location>
</feature>
<dbReference type="Gene3D" id="1.20.5.220">
    <property type="match status" value="1"/>
</dbReference>
<evidence type="ECO:0000313" key="2">
    <source>
        <dbReference type="Proteomes" id="UP000052976"/>
    </source>
</evidence>
<name>A0A091EAT5_CORBR</name>
<dbReference type="STRING" id="85066.A0A091EAT5"/>
<organism evidence="1 2">
    <name type="scientific">Corvus brachyrhynchos</name>
    <name type="common">American crow</name>
    <dbReference type="NCBI Taxonomy" id="85066"/>
    <lineage>
        <taxon>Eukaryota</taxon>
        <taxon>Metazoa</taxon>
        <taxon>Chordata</taxon>
        <taxon>Craniata</taxon>
        <taxon>Vertebrata</taxon>
        <taxon>Euteleostomi</taxon>
        <taxon>Archelosauria</taxon>
        <taxon>Archosauria</taxon>
        <taxon>Dinosauria</taxon>
        <taxon>Saurischia</taxon>
        <taxon>Theropoda</taxon>
        <taxon>Coelurosauria</taxon>
        <taxon>Aves</taxon>
        <taxon>Neognathae</taxon>
        <taxon>Neoaves</taxon>
        <taxon>Telluraves</taxon>
        <taxon>Australaves</taxon>
        <taxon>Passeriformes</taxon>
        <taxon>Corvoidea</taxon>
        <taxon>Corvidae</taxon>
        <taxon>Corvus</taxon>
    </lineage>
</organism>
<dbReference type="Proteomes" id="UP000052976">
    <property type="component" value="Unassembled WGS sequence"/>
</dbReference>
<dbReference type="PANTHER" id="PTHR15420:SF2">
    <property type="entry name" value="CYTOCHROME B-C1 COMPLEX SUBUNIT 10"/>
    <property type="match status" value="1"/>
</dbReference>
<dbReference type="GO" id="GO:0005743">
    <property type="term" value="C:mitochondrial inner membrane"/>
    <property type="evidence" value="ECO:0007669"/>
    <property type="project" value="TreeGrafter"/>
</dbReference>
<dbReference type="PANTHER" id="PTHR15420">
    <property type="entry name" value="UBIQUINOL-CYTOCHROME C REDUCTASE COMPLEX 6.4 KD PROTEIN"/>
    <property type="match status" value="1"/>
</dbReference>
<proteinExistence type="predicted"/>
<feature type="non-terminal residue" evidence="1">
    <location>
        <position position="39"/>
    </location>
</feature>
<dbReference type="AlphaFoldDB" id="A0A091EAT5"/>
<sequence length="39" mass="4297">TPTILTWGGVAGVGVIWATDWKLVLQYVPYIGGKYKTED</sequence>
<dbReference type="SUPFAM" id="SSF81518">
    <property type="entry name" value="Subunit XI (6.4 kDa protein) of cytochrome bc1 complex (Ubiquinol-cytochrome c reductase)"/>
    <property type="match status" value="1"/>
</dbReference>